<dbReference type="GO" id="GO:0004466">
    <property type="term" value="F:long-chain fatty acyl-CoA dehydrogenase activity"/>
    <property type="evidence" value="ECO:0007669"/>
    <property type="project" value="UniProtKB-EC"/>
</dbReference>
<dbReference type="InterPro" id="IPR036250">
    <property type="entry name" value="AcylCo_DH-like_C"/>
</dbReference>
<keyword evidence="12" id="KW-0472">Membrane</keyword>
<comment type="pathway">
    <text evidence="2">Lipid metabolism; fatty acid beta-oxidation.</text>
</comment>
<keyword evidence="8" id="KW-0274">FAD</keyword>
<evidence type="ECO:0000256" key="3">
    <source>
        <dbReference type="ARBA" id="ARBA00009347"/>
    </source>
</evidence>
<evidence type="ECO:0000256" key="10">
    <source>
        <dbReference type="ARBA" id="ARBA00047882"/>
    </source>
</evidence>
<evidence type="ECO:0000256" key="5">
    <source>
        <dbReference type="ARBA" id="ARBA00012040"/>
    </source>
</evidence>
<evidence type="ECO:0000256" key="12">
    <source>
        <dbReference type="SAM" id="Phobius"/>
    </source>
</evidence>
<evidence type="ECO:0000256" key="6">
    <source>
        <dbReference type="ARBA" id="ARBA00020144"/>
    </source>
</evidence>
<dbReference type="InterPro" id="IPR015396">
    <property type="entry name" value="FadE_C"/>
</dbReference>
<dbReference type="NCBIfam" id="NF009586">
    <property type="entry name" value="PRK13026.1"/>
    <property type="match status" value="1"/>
</dbReference>
<feature type="domain" description="Acyl-CoA dehydrogenase/oxidase C-terminal" evidence="13">
    <location>
        <begin position="364"/>
        <end position="511"/>
    </location>
</feature>
<comment type="similarity">
    <text evidence="3">Belongs to the acyl-CoA dehydrogenase family.</text>
</comment>
<dbReference type="InterPro" id="IPR046373">
    <property type="entry name" value="Acyl-CoA_Oxase/DH_mid-dom_sf"/>
</dbReference>
<dbReference type="GO" id="GO:0033539">
    <property type="term" value="P:fatty acid beta-oxidation using acyl-CoA dehydrogenase"/>
    <property type="evidence" value="ECO:0007669"/>
    <property type="project" value="InterPro"/>
</dbReference>
<dbReference type="InterPro" id="IPR009075">
    <property type="entry name" value="AcylCo_DH/oxidase_C"/>
</dbReference>
<evidence type="ECO:0000259" key="14">
    <source>
        <dbReference type="Pfam" id="PF02771"/>
    </source>
</evidence>
<dbReference type="EC" id="1.3.8.8" evidence="5"/>
<dbReference type="Gene3D" id="1.10.540.10">
    <property type="entry name" value="Acyl-CoA dehydrogenase/oxidase, N-terminal domain"/>
    <property type="match status" value="1"/>
</dbReference>
<dbReference type="GO" id="GO:0050660">
    <property type="term" value="F:flavin adenine dinucleotide binding"/>
    <property type="evidence" value="ECO:0007669"/>
    <property type="project" value="InterPro"/>
</dbReference>
<dbReference type="GO" id="GO:0005737">
    <property type="term" value="C:cytoplasm"/>
    <property type="evidence" value="ECO:0007669"/>
    <property type="project" value="TreeGrafter"/>
</dbReference>
<comment type="cofactor">
    <cofactor evidence="1">
        <name>FAD</name>
        <dbReference type="ChEBI" id="CHEBI:57692"/>
    </cofactor>
</comment>
<dbReference type="Gene3D" id="2.40.110.10">
    <property type="entry name" value="Butyryl-CoA Dehydrogenase, subunit A, domain 2"/>
    <property type="match status" value="1"/>
</dbReference>
<dbReference type="InterPro" id="IPR009100">
    <property type="entry name" value="AcylCoA_DH/oxidase_NM_dom_sf"/>
</dbReference>
<dbReference type="InterPro" id="IPR037069">
    <property type="entry name" value="AcylCoA_DH/ox_N_sf"/>
</dbReference>
<comment type="catalytic activity">
    <reaction evidence="10">
        <text>a medium-chain 2,3-saturated fatty acyl-CoA + oxidized [electron-transfer flavoprotein] + H(+) = a medium-chain (2E)-enoyl-CoA + reduced [electron-transfer flavoprotein]</text>
        <dbReference type="Rhea" id="RHEA:14477"/>
        <dbReference type="Rhea" id="RHEA-COMP:10685"/>
        <dbReference type="Rhea" id="RHEA-COMP:10686"/>
        <dbReference type="ChEBI" id="CHEBI:15378"/>
        <dbReference type="ChEBI" id="CHEBI:57692"/>
        <dbReference type="ChEBI" id="CHEBI:58307"/>
        <dbReference type="ChEBI" id="CHEBI:83723"/>
        <dbReference type="ChEBI" id="CHEBI:83726"/>
        <dbReference type="EC" id="1.3.8.7"/>
    </reaction>
</comment>
<dbReference type="PANTHER" id="PTHR48083:SF18">
    <property type="entry name" value="ACYL-COENZYME A DEHYDROGENASE"/>
    <property type="match status" value="1"/>
</dbReference>
<keyword evidence="7" id="KW-0285">Flavoprotein</keyword>
<dbReference type="Gene3D" id="1.20.140.10">
    <property type="entry name" value="Butyryl-CoA Dehydrogenase, subunit A, domain 3"/>
    <property type="match status" value="1"/>
</dbReference>
<dbReference type="NCBIfam" id="NF007000">
    <property type="entry name" value="PRK09463.1"/>
    <property type="match status" value="1"/>
</dbReference>
<accession>A0A378J2V7</accession>
<dbReference type="Pfam" id="PF09317">
    <property type="entry name" value="ACDH_C"/>
    <property type="match status" value="1"/>
</dbReference>
<comment type="catalytic activity">
    <reaction evidence="11">
        <text>a long-chain 2,3-saturated fatty acyl-CoA + oxidized [electron-transfer flavoprotein] + H(+) = a long-chain (2E)-enoyl-CoA + reduced [electron-transfer flavoprotein]</text>
        <dbReference type="Rhea" id="RHEA:17721"/>
        <dbReference type="Rhea" id="RHEA-COMP:10685"/>
        <dbReference type="Rhea" id="RHEA-COMP:10686"/>
        <dbReference type="ChEBI" id="CHEBI:15378"/>
        <dbReference type="ChEBI" id="CHEBI:57692"/>
        <dbReference type="ChEBI" id="CHEBI:58307"/>
        <dbReference type="ChEBI" id="CHEBI:83721"/>
        <dbReference type="ChEBI" id="CHEBI:83727"/>
        <dbReference type="EC" id="1.3.8.8"/>
    </reaction>
</comment>
<keyword evidence="12" id="KW-1133">Transmembrane helix</keyword>
<dbReference type="Proteomes" id="UP000254033">
    <property type="component" value="Unassembled WGS sequence"/>
</dbReference>
<evidence type="ECO:0000256" key="11">
    <source>
        <dbReference type="ARBA" id="ARBA00049247"/>
    </source>
</evidence>
<organism evidence="16 17">
    <name type="scientific">Legionella feeleii</name>
    <dbReference type="NCBI Taxonomy" id="453"/>
    <lineage>
        <taxon>Bacteria</taxon>
        <taxon>Pseudomonadati</taxon>
        <taxon>Pseudomonadota</taxon>
        <taxon>Gammaproteobacteria</taxon>
        <taxon>Legionellales</taxon>
        <taxon>Legionellaceae</taxon>
        <taxon>Legionella</taxon>
    </lineage>
</organism>
<gene>
    <name evidence="16" type="primary">yafH</name>
    <name evidence="16" type="ORF">NCTC11978_01821</name>
</gene>
<dbReference type="UniPathway" id="UPA00659"/>
<dbReference type="EC" id="1.3.8.7" evidence="4"/>
<evidence type="ECO:0000256" key="4">
    <source>
        <dbReference type="ARBA" id="ARBA00012033"/>
    </source>
</evidence>
<reference evidence="16 17" key="1">
    <citation type="submission" date="2018-06" db="EMBL/GenBank/DDBJ databases">
        <authorList>
            <consortium name="Pathogen Informatics"/>
            <person name="Doyle S."/>
        </authorList>
    </citation>
    <scope>NUCLEOTIDE SEQUENCE [LARGE SCALE GENOMIC DNA]</scope>
    <source>
        <strain evidence="16 17">NCTC11978</strain>
    </source>
</reference>
<evidence type="ECO:0000313" key="16">
    <source>
        <dbReference type="EMBL" id="STX38634.1"/>
    </source>
</evidence>
<keyword evidence="9 16" id="KW-0560">Oxidoreductase</keyword>
<dbReference type="SUPFAM" id="SSF47203">
    <property type="entry name" value="Acyl-CoA dehydrogenase C-terminal domain-like"/>
    <property type="match status" value="1"/>
</dbReference>
<dbReference type="EMBL" id="UGNY01000001">
    <property type="protein sequence ID" value="STX38634.1"/>
    <property type="molecule type" value="Genomic_DNA"/>
</dbReference>
<protein>
    <recommendedName>
        <fullName evidence="6">Acyl-coenzyme A dehydrogenase</fullName>
        <ecNumber evidence="4">1.3.8.7</ecNumber>
        <ecNumber evidence="5">1.3.8.8</ecNumber>
    </recommendedName>
</protein>
<evidence type="ECO:0000256" key="1">
    <source>
        <dbReference type="ARBA" id="ARBA00001974"/>
    </source>
</evidence>
<evidence type="ECO:0000256" key="7">
    <source>
        <dbReference type="ARBA" id="ARBA00022630"/>
    </source>
</evidence>
<evidence type="ECO:0000259" key="15">
    <source>
        <dbReference type="Pfam" id="PF09317"/>
    </source>
</evidence>
<evidence type="ECO:0000256" key="8">
    <source>
        <dbReference type="ARBA" id="ARBA00022827"/>
    </source>
</evidence>
<evidence type="ECO:0000259" key="13">
    <source>
        <dbReference type="Pfam" id="PF00441"/>
    </source>
</evidence>
<dbReference type="Pfam" id="PF00441">
    <property type="entry name" value="Acyl-CoA_dh_1"/>
    <property type="match status" value="1"/>
</dbReference>
<evidence type="ECO:0000256" key="2">
    <source>
        <dbReference type="ARBA" id="ARBA00005005"/>
    </source>
</evidence>
<dbReference type="Pfam" id="PF02771">
    <property type="entry name" value="Acyl-CoA_dh_N"/>
    <property type="match status" value="1"/>
</dbReference>
<sequence length="828" mass="90525">MLHSLIVLAVVSGALLLLARQASLAVWAISYALFALLLARYGSPGLVAQFFLWAVLAIFVLCAIKPLRRTLLSRRIFAVVSKAMPAMSSTEREALEAGTVSWEGDLFSGSPDFDALLRAPVVKLTAEEQSFIDGPVNELCRMIDDWDITHVRTDMPPEMWQFIKEKGFLGMIIPKNFGGLDFSATAQMTILARIYGRSVTVGSTISVPNSLGPAELLLKYGTQEQKEFYLPRLADGREIPCFALTGPNAGSDAASIPDKGIVCRHEVNGQEVLGVRLTWSKRYITLCPVATVIGLAFRLFDPDNLLGKGTDVGITCALIPANTPGVIKGRRHFPLNTGFLNGPTQGKDVFVPIDYLIGGAEMAGAGWRMLMECLSAGRAISLPSSAAGGSQAGALVSGAYARVRKQFNQAIANFEGIEEPLARIAANTYLIDAGLTMTAAAIDNGAKPSVAGAILKYNTTERARQLVMDAMDIHGGKGICLGPNNYLGRGYQNAPISITVEGANILTRSLIIFGQGAIRCHPYVFRELESVREHNLAAFDSAFWGHAGFVLANLTKSLIFAFTDARFTATPRSSVGRYYQLVHRYSTNLAFLADFSMVVMGGELKRKEKISARLGDVLSNLYLISAVLKRFHDDGEPEADIPLVEWSCQQLLHECELAIHGVIANFPARWARIVLKLLLQPLGSQRHRPSDKLGKKLAHLLTEPNEARTRLTRFVFVEPLDNCPLGRLEETFHKICAVEELERKVGKAVKEGTLTSLTLLEQIDEAEHVGILDAKQAAQLREAEQARQQIIAVDDFSDDELRRQPIDNLFNQSKKKIPTQDGLATEVV</sequence>
<dbReference type="FunFam" id="1.20.140.10:FF:000009">
    <property type="entry name" value="Acyl-CoA dehydrogenase"/>
    <property type="match status" value="1"/>
</dbReference>
<dbReference type="FunFam" id="1.10.540.10:FF:000004">
    <property type="entry name" value="Acyl-CoA dehydrogenase"/>
    <property type="match status" value="1"/>
</dbReference>
<dbReference type="SUPFAM" id="SSF56645">
    <property type="entry name" value="Acyl-CoA dehydrogenase NM domain-like"/>
    <property type="match status" value="1"/>
</dbReference>
<dbReference type="InterPro" id="IPR050741">
    <property type="entry name" value="Acyl-CoA_dehydrogenase"/>
</dbReference>
<feature type="transmembrane region" description="Helical" evidence="12">
    <location>
        <begin position="44"/>
        <end position="64"/>
    </location>
</feature>
<dbReference type="InterPro" id="IPR013786">
    <property type="entry name" value="AcylCoA_DH/ox_N"/>
</dbReference>
<feature type="domain" description="Acyl-CoA dehydrogenase C-terminal bacterial-type" evidence="15">
    <location>
        <begin position="518"/>
        <end position="796"/>
    </location>
</feature>
<evidence type="ECO:0000256" key="9">
    <source>
        <dbReference type="ARBA" id="ARBA00023002"/>
    </source>
</evidence>
<dbReference type="GO" id="GO:0070991">
    <property type="term" value="F:medium-chain fatty acyl-CoA dehydrogenase activity"/>
    <property type="evidence" value="ECO:0007669"/>
    <property type="project" value="UniProtKB-EC"/>
</dbReference>
<dbReference type="CDD" id="cd00567">
    <property type="entry name" value="ACAD"/>
    <property type="match status" value="1"/>
</dbReference>
<dbReference type="PANTHER" id="PTHR48083">
    <property type="entry name" value="MEDIUM-CHAIN SPECIFIC ACYL-COA DEHYDROGENASE, MITOCHONDRIAL-RELATED"/>
    <property type="match status" value="1"/>
</dbReference>
<feature type="domain" description="Acyl-CoA dehydrogenase/oxidase N-terminal" evidence="14">
    <location>
        <begin position="141"/>
        <end position="236"/>
    </location>
</feature>
<dbReference type="AlphaFoldDB" id="A0A378J2V7"/>
<keyword evidence="12" id="KW-0812">Transmembrane</keyword>
<evidence type="ECO:0000313" key="17">
    <source>
        <dbReference type="Proteomes" id="UP000254033"/>
    </source>
</evidence>
<proteinExistence type="inferred from homology"/>
<name>A0A378J2V7_9GAMM</name>